<dbReference type="Proteomes" id="UP000315995">
    <property type="component" value="Chromosome"/>
</dbReference>
<accession>A0A5B8YCG8</accession>
<evidence type="ECO:0000313" key="3">
    <source>
        <dbReference type="Proteomes" id="UP000315995"/>
    </source>
</evidence>
<organism evidence="2 3">
    <name type="scientific">Persicimonas caeni</name>
    <dbReference type="NCBI Taxonomy" id="2292766"/>
    <lineage>
        <taxon>Bacteria</taxon>
        <taxon>Deltaproteobacteria</taxon>
        <taxon>Bradymonadales</taxon>
        <taxon>Bradymonadaceae</taxon>
        <taxon>Persicimonas</taxon>
    </lineage>
</organism>
<dbReference type="EMBL" id="CP041186">
    <property type="protein sequence ID" value="QDG54299.1"/>
    <property type="molecule type" value="Genomic_DNA"/>
</dbReference>
<accession>A0A4Y6Q1G9</accession>
<dbReference type="RefSeq" id="WP_141200743.1">
    <property type="nucleotide sequence ID" value="NZ_CP041186.1"/>
</dbReference>
<protein>
    <submittedName>
        <fullName evidence="2">Uncharacterized protein</fullName>
    </submittedName>
</protein>
<dbReference type="OrthoDB" id="5522979at2"/>
<name>A0A4Y6Q1G9_PERCE</name>
<proteinExistence type="predicted"/>
<gene>
    <name evidence="2" type="ORF">FIV42_27200</name>
</gene>
<keyword evidence="3" id="KW-1185">Reference proteome</keyword>
<feature type="compositionally biased region" description="Basic and acidic residues" evidence="1">
    <location>
        <begin position="24"/>
        <end position="36"/>
    </location>
</feature>
<evidence type="ECO:0000256" key="1">
    <source>
        <dbReference type="SAM" id="MobiDB-lite"/>
    </source>
</evidence>
<feature type="region of interest" description="Disordered" evidence="1">
    <location>
        <begin position="1"/>
        <end position="36"/>
    </location>
</feature>
<sequence>MSCRNQAPARAAGDGTQKAVSQKTNDKQQDRESGADEAKSYYYSPFVVKLAGGKFDTVSFKDVGLDRESTDANDPLLETISHSFARKVAAHKVLGYQAEVMYDEEILDPSNHLYCGLNHLYVDIWQSSSPKRWGYSLWSGCGELDNFAWKEVPDTVADEDLTLYVEPLTSHIVDSLAEAARSNCFQKSC</sequence>
<reference evidence="2 3" key="1">
    <citation type="submission" date="2019-06" db="EMBL/GenBank/DDBJ databases">
        <title>Persicimonas caeni gen. nov., sp. nov., a predatory bacterium isolated from solar saltern.</title>
        <authorList>
            <person name="Wang S."/>
        </authorList>
    </citation>
    <scope>NUCLEOTIDE SEQUENCE [LARGE SCALE GENOMIC DNA]</scope>
    <source>
        <strain evidence="2 3">YN101</strain>
    </source>
</reference>
<evidence type="ECO:0000313" key="2">
    <source>
        <dbReference type="EMBL" id="QDG54299.1"/>
    </source>
</evidence>
<dbReference type="AlphaFoldDB" id="A0A4Y6Q1G9"/>